<name>A0AAW4Y180_9BURK</name>
<proteinExistence type="predicted"/>
<gene>
    <name evidence="2" type="ORF">LPW39_16225</name>
</gene>
<dbReference type="RefSeq" id="WP_230777427.1">
    <property type="nucleotide sequence ID" value="NZ_JAJNCT010000021.1"/>
</dbReference>
<dbReference type="CDD" id="cd01344">
    <property type="entry name" value="PL2_Passenger_AT"/>
    <property type="match status" value="1"/>
</dbReference>
<dbReference type="SUPFAM" id="SSF51126">
    <property type="entry name" value="Pectin lyase-like"/>
    <property type="match status" value="1"/>
</dbReference>
<accession>A0AAW4Y180</accession>
<keyword evidence="3" id="KW-1185">Reference proteome</keyword>
<dbReference type="Pfam" id="PF18883">
    <property type="entry name" value="AC_1"/>
    <property type="match status" value="1"/>
</dbReference>
<dbReference type="InterPro" id="IPR011050">
    <property type="entry name" value="Pectin_lyase_fold/virulence"/>
</dbReference>
<dbReference type="InterPro" id="IPR012332">
    <property type="entry name" value="Autotransporter_pectin_lyase_C"/>
</dbReference>
<dbReference type="NCBIfam" id="TIGR01414">
    <property type="entry name" value="autotrans_barl"/>
    <property type="match status" value="1"/>
</dbReference>
<feature type="domain" description="Autochaperone" evidence="1">
    <location>
        <begin position="644"/>
        <end position="728"/>
    </location>
</feature>
<sequence length="783" mass="78040">MPIAVRLSAFNAISVRMGEVRMPISRITKCKPTVLCQSLMVALSMMCAAQVQAAPNYWVGPGQITDDTAWSFGVANGSGANVINSVAPAALWSVTNANPGFYTSHGMYIGSGVPGALNITANTDISSVYFGVGNSADPDMPTLSVVDPLFRVGDAGGTGTLTFDVSSAPVSSGGPRVQTSSTGLGVGLGAGSSGQVNALGAGKTAEQLGYSSPNAVVFGYSDQSTVIGQLGGQGQVHIDGAGLVFQTGEANRPGTPDPLRYFAVGDGAGGNGSVDILGHGKLASGNPIYSDTSQKGALLPFSFIGKDAGVGTVTVQATASGFANQADFHTGLAVGTNGGDGVLDILAGGKSLVSNGSTYGSAGICQANNSAQYPIAPASLLISADSTATGLVRASGSGTQLLVSGKSPSEYDPSSVSLIQEHSIGQVQIGSGGSLVTAVDATVKVGVNRIYYQTSPDGTPFFTNTFLGGVGPVNVAGTGSVVYGSETATAAAPGKIEALQINLQSATAQLRFNHTGNLNFNLPLVGTGQLVQQSGTTVVSPTLAGLPALDPAVWKFDTVAPCVPAVATSYPVDQSGFAGGLDVRGGVLQLPATNVLPALTSTKITGGTLAQGGTNQNLGAVTQTGGVLQLTGGSAPGATDTANASTWAGGGGVVQLDTVLAADDSPSDKLHITGAISGTTILQISNLGGAGAQTTGDGILVVQADSANAANSFALAAPLIIGGFQYQLKQVGNNWYLASSPYVGPPVAPTPVPAMSWLGLLGLGGLLAAFSSRSLRRRVSEQG</sequence>
<comment type="caution">
    <text evidence="2">The sequence shown here is derived from an EMBL/GenBank/DDBJ whole genome shotgun (WGS) entry which is preliminary data.</text>
</comment>
<dbReference type="Gene3D" id="2.160.20.20">
    <property type="match status" value="1"/>
</dbReference>
<organism evidence="2 3">
    <name type="scientific">Comamonas koreensis</name>
    <dbReference type="NCBI Taxonomy" id="160825"/>
    <lineage>
        <taxon>Bacteria</taxon>
        <taxon>Pseudomonadati</taxon>
        <taxon>Pseudomonadota</taxon>
        <taxon>Betaproteobacteria</taxon>
        <taxon>Burkholderiales</taxon>
        <taxon>Comamonadaceae</taxon>
        <taxon>Comamonas</taxon>
    </lineage>
</organism>
<dbReference type="InterPro" id="IPR043990">
    <property type="entry name" value="AC_1"/>
</dbReference>
<reference evidence="2 3" key="1">
    <citation type="submission" date="2021-11" db="EMBL/GenBank/DDBJ databases">
        <title>Genome sequence.</title>
        <authorList>
            <person name="Sun Q."/>
        </authorList>
    </citation>
    <scope>NUCLEOTIDE SEQUENCE [LARGE SCALE GENOMIC DNA]</scope>
    <source>
        <strain evidence="2 3">KCTC 12005</strain>
    </source>
</reference>
<protein>
    <submittedName>
        <fullName evidence="2">Autotransporter outer membrane beta-barrel domain-containing protein</fullName>
    </submittedName>
</protein>
<dbReference type="GO" id="GO:0019867">
    <property type="term" value="C:outer membrane"/>
    <property type="evidence" value="ECO:0007669"/>
    <property type="project" value="InterPro"/>
</dbReference>
<evidence type="ECO:0000313" key="2">
    <source>
        <dbReference type="EMBL" id="MCD2166671.1"/>
    </source>
</evidence>
<evidence type="ECO:0000259" key="1">
    <source>
        <dbReference type="Pfam" id="PF18883"/>
    </source>
</evidence>
<dbReference type="AlphaFoldDB" id="A0AAW4Y180"/>
<dbReference type="Proteomes" id="UP001199260">
    <property type="component" value="Unassembled WGS sequence"/>
</dbReference>
<dbReference type="InterPro" id="IPR006315">
    <property type="entry name" value="OM_autotransptr_brl_dom"/>
</dbReference>
<evidence type="ECO:0000313" key="3">
    <source>
        <dbReference type="Proteomes" id="UP001199260"/>
    </source>
</evidence>
<dbReference type="EMBL" id="JAJNCT010000021">
    <property type="protein sequence ID" value="MCD2166671.1"/>
    <property type="molecule type" value="Genomic_DNA"/>
</dbReference>